<keyword evidence="1" id="KW-0812">Transmembrane</keyword>
<feature type="transmembrane region" description="Helical" evidence="1">
    <location>
        <begin position="73"/>
        <end position="91"/>
    </location>
</feature>
<proteinExistence type="predicted"/>
<dbReference type="Proteomes" id="UP000006365">
    <property type="component" value="Chromosome"/>
</dbReference>
<feature type="transmembrane region" description="Helical" evidence="1">
    <location>
        <begin position="35"/>
        <end position="61"/>
    </location>
</feature>
<dbReference type="InterPro" id="IPR010865">
    <property type="entry name" value="DUF1499"/>
</dbReference>
<dbReference type="KEGG" id="dpr:Despr_2712"/>
<name>A0A7U4DQ83_DESPD</name>
<evidence type="ECO:0000256" key="1">
    <source>
        <dbReference type="SAM" id="Phobius"/>
    </source>
</evidence>
<keyword evidence="1" id="KW-0472">Membrane</keyword>
<protein>
    <recommendedName>
        <fullName evidence="4">DUF1499 domain-containing protein</fullName>
    </recommendedName>
</protein>
<evidence type="ECO:0000313" key="2">
    <source>
        <dbReference type="EMBL" id="ADW18847.1"/>
    </source>
</evidence>
<dbReference type="Pfam" id="PF07386">
    <property type="entry name" value="DUF1499"/>
    <property type="match status" value="1"/>
</dbReference>
<dbReference type="RefSeq" id="WP_015725373.1">
    <property type="nucleotide sequence ID" value="NC_014972.1"/>
</dbReference>
<dbReference type="EMBL" id="CP002364">
    <property type="protein sequence ID" value="ADW18847.1"/>
    <property type="molecule type" value="Genomic_DNA"/>
</dbReference>
<organism evidence="2 3">
    <name type="scientific">Desulfobulbus propionicus (strain ATCC 33891 / DSM 2032 / VKM B-1956 / 1pr3)</name>
    <dbReference type="NCBI Taxonomy" id="577650"/>
    <lineage>
        <taxon>Bacteria</taxon>
        <taxon>Pseudomonadati</taxon>
        <taxon>Thermodesulfobacteriota</taxon>
        <taxon>Desulfobulbia</taxon>
        <taxon>Desulfobulbales</taxon>
        <taxon>Desulfobulbaceae</taxon>
        <taxon>Desulfobulbus</taxon>
    </lineage>
</organism>
<evidence type="ECO:0008006" key="4">
    <source>
        <dbReference type="Google" id="ProtNLM"/>
    </source>
</evidence>
<keyword evidence="1" id="KW-1133">Transmembrane helix</keyword>
<reference evidence="2 3" key="1">
    <citation type="journal article" date="2011" name="Stand. Genomic Sci.">
        <title>Complete genome sequence of Desulfobulbus propionicus type strain (1pr3).</title>
        <authorList>
            <person name="Pagani I."/>
            <person name="Lapidus A."/>
            <person name="Nolan M."/>
            <person name="Lucas S."/>
            <person name="Hammon N."/>
            <person name="Deshpande S."/>
            <person name="Cheng J.F."/>
            <person name="Chertkov O."/>
            <person name="Davenport K."/>
            <person name="Tapia R."/>
            <person name="Han C."/>
            <person name="Goodwin L."/>
            <person name="Pitluck S."/>
            <person name="Liolios K."/>
            <person name="Mavromatis K."/>
            <person name="Ivanova N."/>
            <person name="Mikhailova N."/>
            <person name="Pati A."/>
            <person name="Chen A."/>
            <person name="Palaniappan K."/>
            <person name="Land M."/>
            <person name="Hauser L."/>
            <person name="Chang Y.J."/>
            <person name="Jeffries C.D."/>
            <person name="Detter J.C."/>
            <person name="Brambilla E."/>
            <person name="Kannan K.P."/>
            <person name="Djao O.D."/>
            <person name="Rohde M."/>
            <person name="Pukall R."/>
            <person name="Spring S."/>
            <person name="Goker M."/>
            <person name="Sikorski J."/>
            <person name="Woyke T."/>
            <person name="Bristow J."/>
            <person name="Eisen J.A."/>
            <person name="Markowitz V."/>
            <person name="Hugenholtz P."/>
            <person name="Kyrpides N.C."/>
            <person name="Klenk H.P."/>
        </authorList>
    </citation>
    <scope>NUCLEOTIDE SEQUENCE [LARGE SCALE GENOMIC DNA]</scope>
    <source>
        <strain evidence="3">ATCC 33891 / DSM 2032 / 1pr3</strain>
    </source>
</reference>
<evidence type="ECO:0000313" key="3">
    <source>
        <dbReference type="Proteomes" id="UP000006365"/>
    </source>
</evidence>
<accession>A0A7U4DQ83</accession>
<sequence length="242" mass="25990">MATKTHWLWKLQLLWLALALGAVSAFRLDLLSWRPALLGVAAAAAGLVLTGFCSLLVLFVVLRTGRGGGRPCLAAVALSLPPLIGIVLMGLQGAKAPPIHDITTDLDNPPPLTAARTLRGPGDNAVEYAGPTVADQQRRAYGDVTPLLVDLSPAEAFDRSLAVVQRLHWRLVAQDRDRGTIEALEQSLFFGFTDDIVIRIGARETGSRIDLRSASRAGISDLGSNVRRIRAFLQAFNASQPK</sequence>
<gene>
    <name evidence="2" type="ordered locus">Despr_2712</name>
</gene>
<keyword evidence="3" id="KW-1185">Reference proteome</keyword>
<dbReference type="AlphaFoldDB" id="A0A7U4DQ83"/>